<dbReference type="Pfam" id="PF07730">
    <property type="entry name" value="HisKA_3"/>
    <property type="match status" value="1"/>
</dbReference>
<dbReference type="GO" id="GO:0016020">
    <property type="term" value="C:membrane"/>
    <property type="evidence" value="ECO:0007669"/>
    <property type="project" value="InterPro"/>
</dbReference>
<dbReference type="PIR" id="F83926">
    <property type="entry name" value="F83926"/>
</dbReference>
<dbReference type="InterPro" id="IPR003018">
    <property type="entry name" value="GAF"/>
</dbReference>
<keyword evidence="11" id="KW-0902">Two-component regulatory system</keyword>
<dbReference type="AlphaFoldDB" id="Q9KAS3"/>
<dbReference type="SUPFAM" id="SSF55874">
    <property type="entry name" value="ATPase domain of HSP90 chaperone/DNA topoisomerase II/histidine kinase"/>
    <property type="match status" value="1"/>
</dbReference>
<evidence type="ECO:0000259" key="15">
    <source>
        <dbReference type="SMART" id="SM00065"/>
    </source>
</evidence>
<dbReference type="EMBL" id="BA000004">
    <property type="protein sequence ID" value="BAB05933.1"/>
    <property type="molecule type" value="Genomic_DNA"/>
</dbReference>
<evidence type="ECO:0000256" key="8">
    <source>
        <dbReference type="ARBA" id="ARBA00022679"/>
    </source>
</evidence>
<dbReference type="PRINTS" id="PR00344">
    <property type="entry name" value="BCTRLSENSOR"/>
</dbReference>
<dbReference type="Gene3D" id="1.20.5.1930">
    <property type="match status" value="1"/>
</dbReference>
<evidence type="ECO:0000256" key="7">
    <source>
        <dbReference type="ARBA" id="ARBA00022490"/>
    </source>
</evidence>
<dbReference type="Pfam" id="PF02518">
    <property type="entry name" value="HATPase_c"/>
    <property type="match status" value="1"/>
</dbReference>
<dbReference type="RefSeq" id="WP_010898370.1">
    <property type="nucleotide sequence ID" value="NC_002570.2"/>
</dbReference>
<name>Q9KAS3_HALH5</name>
<keyword evidence="18" id="KW-1185">Reference proteome</keyword>
<feature type="domain" description="Histidine kinase/HSP90-like ATPase" evidence="16">
    <location>
        <begin position="383"/>
        <end position="474"/>
    </location>
</feature>
<dbReference type="GO" id="GO:0051539">
    <property type="term" value="F:4 iron, 4 sulfur cluster binding"/>
    <property type="evidence" value="ECO:0007669"/>
    <property type="project" value="UniProtKB-KW"/>
</dbReference>
<dbReference type="eggNOG" id="COG4585">
    <property type="taxonomic scope" value="Bacteria"/>
</dbReference>
<evidence type="ECO:0000256" key="13">
    <source>
        <dbReference type="ARBA" id="ARBA00024827"/>
    </source>
</evidence>
<dbReference type="OrthoDB" id="9795828at2"/>
<dbReference type="Gene3D" id="3.30.565.10">
    <property type="entry name" value="Histidine kinase-like ATPase, C-terminal domain"/>
    <property type="match status" value="1"/>
</dbReference>
<dbReference type="Pfam" id="PF13185">
    <property type="entry name" value="GAF_2"/>
    <property type="match status" value="1"/>
</dbReference>
<dbReference type="InterPro" id="IPR011712">
    <property type="entry name" value="Sig_transdc_His_kin_sub3_dim/P"/>
</dbReference>
<protein>
    <recommendedName>
        <fullName evidence="5">Oxygen sensor histidine kinase NreB</fullName>
        <ecNumber evidence="4">2.7.13.3</ecNumber>
    </recommendedName>
    <alternativeName>
        <fullName evidence="14">Nitrogen regulation protein B</fullName>
    </alternativeName>
</protein>
<dbReference type="KEGG" id="bha:BH2214"/>
<comment type="catalytic activity">
    <reaction evidence="1">
        <text>ATP + protein L-histidine = ADP + protein N-phospho-L-histidine.</text>
        <dbReference type="EC" id="2.7.13.3"/>
    </reaction>
</comment>
<dbReference type="PANTHER" id="PTHR24421">
    <property type="entry name" value="NITRATE/NITRITE SENSOR PROTEIN NARX-RELATED"/>
    <property type="match status" value="1"/>
</dbReference>
<dbReference type="EC" id="2.7.13.3" evidence="4"/>
<keyword evidence="8" id="KW-0808">Transferase</keyword>
<evidence type="ECO:0000256" key="9">
    <source>
        <dbReference type="ARBA" id="ARBA00022777"/>
    </source>
</evidence>
<dbReference type="InterPro" id="IPR004358">
    <property type="entry name" value="Sig_transdc_His_kin-like_C"/>
</dbReference>
<dbReference type="Proteomes" id="UP000001258">
    <property type="component" value="Chromosome"/>
</dbReference>
<comment type="subcellular location">
    <subcellularLocation>
        <location evidence="3">Cytoplasm</location>
    </subcellularLocation>
</comment>
<dbReference type="SMART" id="SM00065">
    <property type="entry name" value="GAF"/>
    <property type="match status" value="1"/>
</dbReference>
<keyword evidence="10" id="KW-0408">Iron</keyword>
<proteinExistence type="predicted"/>
<keyword evidence="6" id="KW-0004">4Fe-4S</keyword>
<dbReference type="InterPro" id="IPR036890">
    <property type="entry name" value="HATPase_C_sf"/>
</dbReference>
<dbReference type="eggNOG" id="COG2203">
    <property type="taxonomic scope" value="Bacteria"/>
</dbReference>
<evidence type="ECO:0000256" key="3">
    <source>
        <dbReference type="ARBA" id="ARBA00004496"/>
    </source>
</evidence>
<evidence type="ECO:0000256" key="14">
    <source>
        <dbReference type="ARBA" id="ARBA00030800"/>
    </source>
</evidence>
<dbReference type="InterPro" id="IPR050482">
    <property type="entry name" value="Sensor_HK_TwoCompSys"/>
</dbReference>
<evidence type="ECO:0000256" key="6">
    <source>
        <dbReference type="ARBA" id="ARBA00022485"/>
    </source>
</evidence>
<organism evidence="17 18">
    <name type="scientific">Halalkalibacterium halodurans (strain ATCC BAA-125 / DSM 18197 / FERM 7344 / JCM 9153 / C-125)</name>
    <name type="common">Bacillus halodurans</name>
    <dbReference type="NCBI Taxonomy" id="272558"/>
    <lineage>
        <taxon>Bacteria</taxon>
        <taxon>Bacillati</taxon>
        <taxon>Bacillota</taxon>
        <taxon>Bacilli</taxon>
        <taxon>Bacillales</taxon>
        <taxon>Bacillaceae</taxon>
        <taxon>Halalkalibacterium (ex Joshi et al. 2022)</taxon>
    </lineage>
</organism>
<dbReference type="InterPro" id="IPR003594">
    <property type="entry name" value="HATPase_dom"/>
</dbReference>
<dbReference type="GO" id="GO:0005737">
    <property type="term" value="C:cytoplasm"/>
    <property type="evidence" value="ECO:0007669"/>
    <property type="project" value="UniProtKB-SubCell"/>
</dbReference>
<feature type="domain" description="GAF" evidence="15">
    <location>
        <begin position="19"/>
        <end position="169"/>
    </location>
</feature>
<evidence type="ECO:0000259" key="16">
    <source>
        <dbReference type="SMART" id="SM00387"/>
    </source>
</evidence>
<dbReference type="PANTHER" id="PTHR24421:SF40">
    <property type="entry name" value="SENSOR HISTIDINE KINASE YHCY"/>
    <property type="match status" value="1"/>
</dbReference>
<evidence type="ECO:0000256" key="2">
    <source>
        <dbReference type="ARBA" id="ARBA00001966"/>
    </source>
</evidence>
<reference evidence="17 18" key="1">
    <citation type="journal article" date="2000" name="Nucleic Acids Res.">
        <title>Complete genome sequence of the alkaliphilic bacterium Bacillus halodurans and genomic sequence comparison with Bacillus subtilis.</title>
        <authorList>
            <person name="Takami H."/>
            <person name="Nakasone K."/>
            <person name="Takaki Y."/>
            <person name="Maeno G."/>
            <person name="Sasaki R."/>
            <person name="Masui N."/>
            <person name="Fuji F."/>
            <person name="Hirama C."/>
            <person name="Nakamura Y."/>
            <person name="Ogasawara N."/>
            <person name="Kuhara S."/>
            <person name="Horikoshi K."/>
        </authorList>
    </citation>
    <scope>NUCLEOTIDE SEQUENCE [LARGE SCALE GENOMIC DNA]</scope>
    <source>
        <strain evidence="18">ATCC BAA-125 / DSM 18197 / FERM 7344 / JCM 9153 / C-125</strain>
    </source>
</reference>
<dbReference type="CDD" id="cd16917">
    <property type="entry name" value="HATPase_UhpB-NarQ-NarX-like"/>
    <property type="match status" value="1"/>
</dbReference>
<keyword evidence="7" id="KW-0963">Cytoplasm</keyword>
<gene>
    <name evidence="17" type="ordered locus">BH2214</name>
</gene>
<dbReference type="STRING" id="272558.gene:10728112"/>
<sequence>MRSIHILKELSKTLHEGENLQRMFQRVLEKTLELTRLDTGWIFMVEGEKQHLVAHSNLPEGLVHDQFRPMCEGSCWCVDRLHHGKLQGAVNILECRRLERAKLNNWGSTAQITHHATIPIRAGDRTYGLMNVAASEKFHFQEEELEILEVIAYQMGAAVHRIQLLEEEKLRANLFENFNQWVTYVNKSRRKGIEREASQSLLDYFSWSGLSLTLTNGATIFYGKSDEKARTTNEQMGDTKICLTVYAPSFSKIEAKLIERIANHLALFIERERLQEVATDVLISQERQRLAQDLHDSVNQLLFSIGLTAKGAEQRAKDDTLKKPLAMIQQLSSEAMVEMRHLIWQLRPLGLEKGLIFAIETYAGQIQLPVSFSSCEVIRWSKAKEDALFPIVQEALNNCKKHANPSDVVVHMYKNRGTGIISIQDDGCGIKETNAEGFGMKHMKERAKQIGGMIHVRSQPGEGTVISIHVPFDEEEQG</sequence>
<evidence type="ECO:0000256" key="12">
    <source>
        <dbReference type="ARBA" id="ARBA00023014"/>
    </source>
</evidence>
<evidence type="ECO:0000256" key="4">
    <source>
        <dbReference type="ARBA" id="ARBA00012438"/>
    </source>
</evidence>
<dbReference type="InterPro" id="IPR029016">
    <property type="entry name" value="GAF-like_dom_sf"/>
</dbReference>
<dbReference type="Gene3D" id="3.30.450.40">
    <property type="match status" value="1"/>
</dbReference>
<evidence type="ECO:0000256" key="10">
    <source>
        <dbReference type="ARBA" id="ARBA00023004"/>
    </source>
</evidence>
<keyword evidence="12" id="KW-0411">Iron-sulfur</keyword>
<keyword evidence="6" id="KW-0479">Metal-binding</keyword>
<accession>Q9KAS3</accession>
<dbReference type="SMR" id="Q9KAS3"/>
<dbReference type="SMART" id="SM00387">
    <property type="entry name" value="HATPase_c"/>
    <property type="match status" value="1"/>
</dbReference>
<evidence type="ECO:0000256" key="11">
    <source>
        <dbReference type="ARBA" id="ARBA00023012"/>
    </source>
</evidence>
<dbReference type="GO" id="GO:0000155">
    <property type="term" value="F:phosphorelay sensor kinase activity"/>
    <property type="evidence" value="ECO:0007669"/>
    <property type="project" value="InterPro"/>
</dbReference>
<keyword evidence="9 17" id="KW-0418">Kinase</keyword>
<dbReference type="HOGENOM" id="CLU_000445_20_12_9"/>
<dbReference type="SUPFAM" id="SSF55781">
    <property type="entry name" value="GAF domain-like"/>
    <property type="match status" value="1"/>
</dbReference>
<dbReference type="GO" id="GO:0046983">
    <property type="term" value="F:protein dimerization activity"/>
    <property type="evidence" value="ECO:0007669"/>
    <property type="project" value="InterPro"/>
</dbReference>
<comment type="function">
    <text evidence="13">Member of the two-component regulatory system NreB/NreC involved in the control of dissimilatory nitrate/nitrite reduction in response to oxygen. NreB functions as a direct oxygen sensor histidine kinase which is autophosphorylated, in the absence of oxygen, probably at the conserved histidine residue, and transfers its phosphate group probably to a conserved aspartate residue of NreC. NreB/NreC activates the expression of the nitrate (narGHJI) and nitrite (nir) reductase operons, as well as the putative nitrate transporter gene narT.</text>
</comment>
<evidence type="ECO:0000256" key="1">
    <source>
        <dbReference type="ARBA" id="ARBA00000085"/>
    </source>
</evidence>
<evidence type="ECO:0000313" key="18">
    <source>
        <dbReference type="Proteomes" id="UP000001258"/>
    </source>
</evidence>
<evidence type="ECO:0000256" key="5">
    <source>
        <dbReference type="ARBA" id="ARBA00017322"/>
    </source>
</evidence>
<comment type="cofactor">
    <cofactor evidence="2">
        <name>[4Fe-4S] cluster</name>
        <dbReference type="ChEBI" id="CHEBI:49883"/>
    </cofactor>
</comment>
<evidence type="ECO:0000313" key="17">
    <source>
        <dbReference type="EMBL" id="BAB05933.1"/>
    </source>
</evidence>